<comment type="caution">
    <text evidence="7">The sequence shown here is derived from an EMBL/GenBank/DDBJ whole genome shotgun (WGS) entry which is preliminary data.</text>
</comment>
<organism evidence="7 8">
    <name type="scientific">Actinomadura vinacea</name>
    <dbReference type="NCBI Taxonomy" id="115336"/>
    <lineage>
        <taxon>Bacteria</taxon>
        <taxon>Bacillati</taxon>
        <taxon>Actinomycetota</taxon>
        <taxon>Actinomycetes</taxon>
        <taxon>Streptosporangiales</taxon>
        <taxon>Thermomonosporaceae</taxon>
        <taxon>Actinomadura</taxon>
    </lineage>
</organism>
<keyword evidence="3 6" id="KW-0479">Metal-binding</keyword>
<dbReference type="SUPFAM" id="SSF56655">
    <property type="entry name" value="Carbohydrate phosphatase"/>
    <property type="match status" value="1"/>
</dbReference>
<evidence type="ECO:0000256" key="6">
    <source>
        <dbReference type="RuleBase" id="RU364068"/>
    </source>
</evidence>
<comment type="catalytic activity">
    <reaction evidence="1 6">
        <text>a myo-inositol phosphate + H2O = myo-inositol + phosphate</text>
        <dbReference type="Rhea" id="RHEA:24056"/>
        <dbReference type="ChEBI" id="CHEBI:15377"/>
        <dbReference type="ChEBI" id="CHEBI:17268"/>
        <dbReference type="ChEBI" id="CHEBI:43474"/>
        <dbReference type="ChEBI" id="CHEBI:84139"/>
        <dbReference type="EC" id="3.1.3.25"/>
    </reaction>
</comment>
<evidence type="ECO:0000313" key="8">
    <source>
        <dbReference type="Proteomes" id="UP001501231"/>
    </source>
</evidence>
<dbReference type="InterPro" id="IPR000760">
    <property type="entry name" value="Inositol_monophosphatase-like"/>
</dbReference>
<dbReference type="PRINTS" id="PR00377">
    <property type="entry name" value="IMPHPHTASES"/>
</dbReference>
<dbReference type="PROSITE" id="PS00629">
    <property type="entry name" value="IMP_1"/>
    <property type="match status" value="1"/>
</dbReference>
<dbReference type="EC" id="3.1.3.25" evidence="6"/>
<name>A0ABN3JRB1_9ACTN</name>
<comment type="similarity">
    <text evidence="6">Belongs to the inositol monophosphatase superfamily.</text>
</comment>
<accession>A0ABN3JRB1</accession>
<protein>
    <recommendedName>
        <fullName evidence="6">Inositol-1-monophosphatase</fullName>
        <ecNumber evidence="6">3.1.3.25</ecNumber>
    </recommendedName>
</protein>
<comment type="cofactor">
    <cofactor evidence="2 6">
        <name>Mg(2+)</name>
        <dbReference type="ChEBI" id="CHEBI:18420"/>
    </cofactor>
</comment>
<keyword evidence="4 6" id="KW-0378">Hydrolase</keyword>
<evidence type="ECO:0000256" key="4">
    <source>
        <dbReference type="ARBA" id="ARBA00022801"/>
    </source>
</evidence>
<gene>
    <name evidence="7" type="ORF">GCM10010191_60060</name>
</gene>
<dbReference type="PANTHER" id="PTHR20854">
    <property type="entry name" value="INOSITOL MONOPHOSPHATASE"/>
    <property type="match status" value="1"/>
</dbReference>
<dbReference type="Gene3D" id="3.30.540.10">
    <property type="entry name" value="Fructose-1,6-Bisphosphatase, subunit A, domain 1"/>
    <property type="match status" value="1"/>
</dbReference>
<dbReference type="EMBL" id="BAAARW010000022">
    <property type="protein sequence ID" value="GAA2437238.1"/>
    <property type="molecule type" value="Genomic_DNA"/>
</dbReference>
<dbReference type="PANTHER" id="PTHR20854:SF4">
    <property type="entry name" value="INOSITOL-1-MONOPHOSPHATASE-RELATED"/>
    <property type="match status" value="1"/>
</dbReference>
<evidence type="ECO:0000256" key="1">
    <source>
        <dbReference type="ARBA" id="ARBA00001033"/>
    </source>
</evidence>
<dbReference type="Proteomes" id="UP001501231">
    <property type="component" value="Unassembled WGS sequence"/>
</dbReference>
<keyword evidence="8" id="KW-1185">Reference proteome</keyword>
<dbReference type="InterPro" id="IPR033942">
    <property type="entry name" value="IMPase"/>
</dbReference>
<proteinExistence type="inferred from homology"/>
<reference evidence="7 8" key="1">
    <citation type="journal article" date="2019" name="Int. J. Syst. Evol. Microbiol.">
        <title>The Global Catalogue of Microorganisms (GCM) 10K type strain sequencing project: providing services to taxonomists for standard genome sequencing and annotation.</title>
        <authorList>
            <consortium name="The Broad Institute Genomics Platform"/>
            <consortium name="The Broad Institute Genome Sequencing Center for Infectious Disease"/>
            <person name="Wu L."/>
            <person name="Ma J."/>
        </authorList>
    </citation>
    <scope>NUCLEOTIDE SEQUENCE [LARGE SCALE GENOMIC DNA]</scope>
    <source>
        <strain evidence="7 8">JCM 3325</strain>
    </source>
</reference>
<keyword evidence="5 6" id="KW-0460">Magnesium</keyword>
<dbReference type="InterPro" id="IPR020583">
    <property type="entry name" value="Inositol_monoP_metal-BS"/>
</dbReference>
<evidence type="ECO:0000256" key="3">
    <source>
        <dbReference type="ARBA" id="ARBA00022723"/>
    </source>
</evidence>
<dbReference type="CDD" id="cd01639">
    <property type="entry name" value="IMPase"/>
    <property type="match status" value="1"/>
</dbReference>
<evidence type="ECO:0000313" key="7">
    <source>
        <dbReference type="EMBL" id="GAA2437238.1"/>
    </source>
</evidence>
<dbReference type="RefSeq" id="WP_344593438.1">
    <property type="nucleotide sequence ID" value="NZ_BAAARW010000022.1"/>
</dbReference>
<evidence type="ECO:0000256" key="2">
    <source>
        <dbReference type="ARBA" id="ARBA00001946"/>
    </source>
</evidence>
<sequence>MTAADALPTAVRLARQAGELQLARRDELVVHGTKAHVNDLVSDVDLASEDLLAAGLREAFPDDGVLGEEGTDLPGTSGRRWVLDPIDGTRNYITRSGSWSVCVALREPGEATALAVVHDPVLDETFTAVAGGGAHLNGSPIRASTTSALDRALLALTFNPSPETRDRVGRLLPHLLRAVGDLRRYPAALHLAYLASGRVDVGLLLDTKPWDVMAGHLIAAEAGVVLTGPGGTPTPELTLSSAPALWPQFGRRVLPLLQPGNRG</sequence>
<evidence type="ECO:0000256" key="5">
    <source>
        <dbReference type="ARBA" id="ARBA00022842"/>
    </source>
</evidence>
<dbReference type="Gene3D" id="3.40.190.80">
    <property type="match status" value="1"/>
</dbReference>
<dbReference type="Pfam" id="PF00459">
    <property type="entry name" value="Inositol_P"/>
    <property type="match status" value="1"/>
</dbReference>